<organism evidence="1 2">
    <name type="scientific">Pseudocitrobacter faecalis</name>
    <dbReference type="NCBI Taxonomy" id="1398493"/>
    <lineage>
        <taxon>Bacteria</taxon>
        <taxon>Pseudomonadati</taxon>
        <taxon>Pseudomonadota</taxon>
        <taxon>Gammaproteobacteria</taxon>
        <taxon>Enterobacterales</taxon>
        <taxon>Enterobacteriaceae</taxon>
        <taxon>Pseudocitrobacter</taxon>
    </lineage>
</organism>
<proteinExistence type="predicted"/>
<reference evidence="1 2" key="1">
    <citation type="submission" date="2018-06" db="EMBL/GenBank/DDBJ databases">
        <title>Genomic Encyclopedia of Type Strains, Phase IV (KMG-IV): sequencing the most valuable type-strain genomes for metagenomic binning, comparative biology and taxonomic classification.</title>
        <authorList>
            <person name="Goeker M."/>
        </authorList>
    </citation>
    <scope>NUCLEOTIDE SEQUENCE [LARGE SCALE GENOMIC DNA]</scope>
    <source>
        <strain evidence="1 2">DSM 27453</strain>
    </source>
</reference>
<evidence type="ECO:0000313" key="1">
    <source>
        <dbReference type="EMBL" id="RBP15058.1"/>
    </source>
</evidence>
<dbReference type="Proteomes" id="UP000253201">
    <property type="component" value="Unassembled WGS sequence"/>
</dbReference>
<name>A0ABX9G502_9ENTR</name>
<sequence>MWSTKESGTVYIKGNSTLSTAIGYWNEPSYSGTTNGGAGGTSNILDVVGTNGFRIGFKIASWTYSVINSSHIGGAGTSVAWEFHWCRGITVNGFGMEGIRNTDIDTGLMRFYNSSISVTSVTAAADVQVAGRYLLQCSGISKVDIREMALQAMSNTGSALNLCVVDSNASLIIGDIQNDSIITAVGVVNGRLDCNYLITSTVGISNTSSGTTSVVNFVTNIAKYRYKGRAIEVYIDASWTGGPSSGEFNIFGLPRAAATSSTISSRCGAFGAPQAPLILEGTSRIIISRASDVATLPVPSSGSIVITGLYNYN</sequence>
<keyword evidence="2" id="KW-1185">Reference proteome</keyword>
<protein>
    <submittedName>
        <fullName evidence="1">Uncharacterized protein</fullName>
    </submittedName>
</protein>
<dbReference type="EMBL" id="QNRL01000001">
    <property type="protein sequence ID" value="RBP15058.1"/>
    <property type="molecule type" value="Genomic_DNA"/>
</dbReference>
<accession>A0ABX9G502</accession>
<comment type="caution">
    <text evidence="1">The sequence shown here is derived from an EMBL/GenBank/DDBJ whole genome shotgun (WGS) entry which is preliminary data.</text>
</comment>
<gene>
    <name evidence="1" type="ORF">DFQ50_101541</name>
</gene>
<evidence type="ECO:0000313" key="2">
    <source>
        <dbReference type="Proteomes" id="UP000253201"/>
    </source>
</evidence>
<dbReference type="RefSeq" id="WP_147251864.1">
    <property type="nucleotide sequence ID" value="NZ_QNRL01000001.1"/>
</dbReference>